<dbReference type="EnsemblMetazoa" id="XM_031922091">
    <property type="protein sequence ID" value="XP_031777951"/>
    <property type="gene ID" value="LOC103315517"/>
</dbReference>
<keyword evidence="1" id="KW-0238">DNA-binding</keyword>
<evidence type="ECO:0000256" key="2">
    <source>
        <dbReference type="ARBA" id="ARBA00023172"/>
    </source>
</evidence>
<evidence type="ECO:0000256" key="1">
    <source>
        <dbReference type="ARBA" id="ARBA00023125"/>
    </source>
</evidence>
<name>A0A7M7PW76_NASVI</name>
<dbReference type="GeneID" id="103315517"/>
<dbReference type="InterPro" id="IPR010998">
    <property type="entry name" value="Integrase_recombinase_N"/>
</dbReference>
<dbReference type="GO" id="GO:0003677">
    <property type="term" value="F:DNA binding"/>
    <property type="evidence" value="ECO:0007669"/>
    <property type="project" value="UniProtKB-KW"/>
</dbReference>
<dbReference type="KEGG" id="nvi:103315517"/>
<dbReference type="Proteomes" id="UP000002358">
    <property type="component" value="Chromosome 1"/>
</dbReference>
<dbReference type="Gene3D" id="1.10.150.130">
    <property type="match status" value="1"/>
</dbReference>
<evidence type="ECO:0000313" key="4">
    <source>
        <dbReference type="EnsemblMetazoa" id="XP_031777951"/>
    </source>
</evidence>
<dbReference type="OrthoDB" id="6769862at2759"/>
<evidence type="ECO:0008006" key="6">
    <source>
        <dbReference type="Google" id="ProtNLM"/>
    </source>
</evidence>
<dbReference type="Gene3D" id="1.10.443.10">
    <property type="entry name" value="Intergrase catalytic core"/>
    <property type="match status" value="1"/>
</dbReference>
<feature type="compositionally biased region" description="Basic and acidic residues" evidence="3">
    <location>
        <begin position="1"/>
        <end position="15"/>
    </location>
</feature>
<keyword evidence="2" id="KW-0233">DNA recombination</keyword>
<organism evidence="4 5">
    <name type="scientific">Nasonia vitripennis</name>
    <name type="common">Parasitic wasp</name>
    <dbReference type="NCBI Taxonomy" id="7425"/>
    <lineage>
        <taxon>Eukaryota</taxon>
        <taxon>Metazoa</taxon>
        <taxon>Ecdysozoa</taxon>
        <taxon>Arthropoda</taxon>
        <taxon>Hexapoda</taxon>
        <taxon>Insecta</taxon>
        <taxon>Pterygota</taxon>
        <taxon>Neoptera</taxon>
        <taxon>Endopterygota</taxon>
        <taxon>Hymenoptera</taxon>
        <taxon>Apocrita</taxon>
        <taxon>Proctotrupomorpha</taxon>
        <taxon>Chalcidoidea</taxon>
        <taxon>Pteromalidae</taxon>
        <taxon>Pteromalinae</taxon>
        <taxon>Nasonia</taxon>
    </lineage>
</organism>
<dbReference type="SUPFAM" id="SSF47823">
    <property type="entry name" value="lambda integrase-like, N-terminal domain"/>
    <property type="match status" value="1"/>
</dbReference>
<dbReference type="AlphaFoldDB" id="A0A7M7PW76"/>
<accession>A0A7M7PW76</accession>
<reference evidence="4" key="1">
    <citation type="submission" date="2021-01" db="UniProtKB">
        <authorList>
            <consortium name="EnsemblMetazoa"/>
        </authorList>
    </citation>
    <scope>IDENTIFICATION</scope>
</reference>
<dbReference type="GO" id="GO:0006310">
    <property type="term" value="P:DNA recombination"/>
    <property type="evidence" value="ECO:0007669"/>
    <property type="project" value="UniProtKB-KW"/>
</dbReference>
<evidence type="ECO:0000313" key="5">
    <source>
        <dbReference type="Proteomes" id="UP000002358"/>
    </source>
</evidence>
<dbReference type="RefSeq" id="XP_031777951.1">
    <property type="nucleotide sequence ID" value="XM_031922091.1"/>
</dbReference>
<dbReference type="PANTHER" id="PTHR35617">
    <property type="entry name" value="PHAGE_INTEGRASE DOMAIN-CONTAINING PROTEIN"/>
    <property type="match status" value="1"/>
</dbReference>
<dbReference type="SUPFAM" id="SSF56349">
    <property type="entry name" value="DNA breaking-rejoining enzymes"/>
    <property type="match status" value="1"/>
</dbReference>
<feature type="region of interest" description="Disordered" evidence="3">
    <location>
        <begin position="1"/>
        <end position="37"/>
    </location>
</feature>
<dbReference type="InterPro" id="IPR011010">
    <property type="entry name" value="DNA_brk_join_enz"/>
</dbReference>
<dbReference type="InParanoid" id="A0A7M7PW76"/>
<evidence type="ECO:0000256" key="3">
    <source>
        <dbReference type="SAM" id="MobiDB-lite"/>
    </source>
</evidence>
<keyword evidence="5" id="KW-1185">Reference proteome</keyword>
<feature type="compositionally biased region" description="Basic and acidic residues" evidence="3">
    <location>
        <begin position="23"/>
        <end position="37"/>
    </location>
</feature>
<sequence length="620" mass="70711">MGKNEKASETSELKREGRKRKRREEEQEMRRMKEKMVEMEKTLKTALDEIANQKESNWCTAFTMWDFGFLCADTESDSGSESENSSCGDELETPKAHAEKFLGEDPKDKKEKKLVINEVLVSRINEYLKAGLQKDLKDGIIEGTPRIGEEINLEPPELNGEIAYGLNEAARKRDEHFRESYKMAGTAIACIATAISRFFEEDEAPIDRDEVMQLMANTMMMLGEIMYLNTVARRAFITPAYDKKFKEILEKSDSGKLLFGEKLVTEHEFGKLEAAVEKRGGIDEPQEEFLQLKRLKEQRPISFKSNVHTNTVNVVVSREIQILPERTAIEESDPLAGVTAFVNCSDAMRKAFEKQGFSDSVLEIITASLADSTKKQYDSALKNWWTFCTNNHQGPFEPEIKTVVEFLAGKFKEGASYSTLNSTRSAISLIVSKDLQHEPILHRFFKGIFRLRPTAPKYSKTWDVNVVLDKLASWFPLDSLSLKLVMLLALGTGFRAQTLSLIKIEEISITSSTVEIKVKDLIKTSRPGAQQPFACIPFFRGKPSICIASTLVHYLKITRELRKDENLLFICYKKPYNGANVQSIRRWIKSVLKNCGIDKSFTRTVRVMHRHRQHIKKDLI</sequence>
<dbReference type="InterPro" id="IPR013762">
    <property type="entry name" value="Integrase-like_cat_sf"/>
</dbReference>
<dbReference type="GO" id="GO:0015074">
    <property type="term" value="P:DNA integration"/>
    <property type="evidence" value="ECO:0007669"/>
    <property type="project" value="InterPro"/>
</dbReference>
<proteinExistence type="predicted"/>
<protein>
    <recommendedName>
        <fullName evidence="6">Tyr recombinase domain-containing protein</fullName>
    </recommendedName>
</protein>
<dbReference type="PANTHER" id="PTHR35617:SF3">
    <property type="entry name" value="CORE-BINDING (CB) DOMAIN-CONTAINING PROTEIN"/>
    <property type="match status" value="1"/>
</dbReference>